<organism evidence="3 4">
    <name type="scientific">Allorhodopirellula solitaria</name>
    <dbReference type="NCBI Taxonomy" id="2527987"/>
    <lineage>
        <taxon>Bacteria</taxon>
        <taxon>Pseudomonadati</taxon>
        <taxon>Planctomycetota</taxon>
        <taxon>Planctomycetia</taxon>
        <taxon>Pirellulales</taxon>
        <taxon>Pirellulaceae</taxon>
        <taxon>Allorhodopirellula</taxon>
    </lineage>
</organism>
<feature type="region of interest" description="Disordered" evidence="2">
    <location>
        <begin position="110"/>
        <end position="135"/>
    </location>
</feature>
<feature type="compositionally biased region" description="Low complexity" evidence="2">
    <location>
        <begin position="55"/>
        <end position="80"/>
    </location>
</feature>
<name>A0A5C5YI43_9BACT</name>
<keyword evidence="4" id="KW-1185">Reference proteome</keyword>
<dbReference type="Pfam" id="PF02622">
    <property type="entry name" value="DUF179"/>
    <property type="match status" value="1"/>
</dbReference>
<protein>
    <submittedName>
        <fullName evidence="3">Uncharacterized protein</fullName>
    </submittedName>
</protein>
<sequence length="252" mass="26894">MTSIEQNCTGCFLVASPYLTDGHFFRSVVFVIRHTEEGAFGVVINRSTSKRFSEVVEMSSPSSEPGASQPAGAEATGAAAPTPPAGVPRDQIYLGGPVEGPLLALHEVAGIGEPCGDPEGGTPNDPASQDPAGAKMTLHNHPAEAWGSMSIQWSEVPAWMTADEDHLRILARREDARLKFIVGYSGWGAGQLEQELDGGGWLVTPADPDSIFDPTDEVWEKLVHRCGHAILQELRPDLTLPDEDVGFDPGVN</sequence>
<accession>A0A5C5YI43</accession>
<dbReference type="InterPro" id="IPR003774">
    <property type="entry name" value="AlgH-like"/>
</dbReference>
<dbReference type="OrthoDB" id="9807486at2"/>
<evidence type="ECO:0000256" key="2">
    <source>
        <dbReference type="SAM" id="MobiDB-lite"/>
    </source>
</evidence>
<dbReference type="AlphaFoldDB" id="A0A5C5YI43"/>
<evidence type="ECO:0000313" key="3">
    <source>
        <dbReference type="EMBL" id="TWT74272.1"/>
    </source>
</evidence>
<dbReference type="PANTHER" id="PTHR30327">
    <property type="entry name" value="UNCHARACTERIZED PROTEIN YQGE"/>
    <property type="match status" value="1"/>
</dbReference>
<dbReference type="Gene3D" id="3.40.1740.10">
    <property type="entry name" value="VC0467-like"/>
    <property type="match status" value="1"/>
</dbReference>
<proteinExistence type="inferred from homology"/>
<dbReference type="GO" id="GO:0005829">
    <property type="term" value="C:cytosol"/>
    <property type="evidence" value="ECO:0007669"/>
    <property type="project" value="TreeGrafter"/>
</dbReference>
<comment type="caution">
    <text evidence="3">The sequence shown here is derived from an EMBL/GenBank/DDBJ whole genome shotgun (WGS) entry which is preliminary data.</text>
</comment>
<dbReference type="EMBL" id="SJPK01000002">
    <property type="protein sequence ID" value="TWT74272.1"/>
    <property type="molecule type" value="Genomic_DNA"/>
</dbReference>
<dbReference type="SUPFAM" id="SSF143456">
    <property type="entry name" value="VC0467-like"/>
    <property type="match status" value="1"/>
</dbReference>
<evidence type="ECO:0000256" key="1">
    <source>
        <dbReference type="ARBA" id="ARBA00009600"/>
    </source>
</evidence>
<gene>
    <name evidence="3" type="ORF">CA85_11590</name>
</gene>
<feature type="region of interest" description="Disordered" evidence="2">
    <location>
        <begin position="55"/>
        <end position="92"/>
    </location>
</feature>
<evidence type="ECO:0000313" key="4">
    <source>
        <dbReference type="Proteomes" id="UP000318053"/>
    </source>
</evidence>
<dbReference type="RefSeq" id="WP_146390273.1">
    <property type="nucleotide sequence ID" value="NZ_SJPK01000002.1"/>
</dbReference>
<reference evidence="3 4" key="1">
    <citation type="submission" date="2019-02" db="EMBL/GenBank/DDBJ databases">
        <title>Deep-cultivation of Planctomycetes and their phenomic and genomic characterization uncovers novel biology.</title>
        <authorList>
            <person name="Wiegand S."/>
            <person name="Jogler M."/>
            <person name="Boedeker C."/>
            <person name="Pinto D."/>
            <person name="Vollmers J."/>
            <person name="Rivas-Marin E."/>
            <person name="Kohn T."/>
            <person name="Peeters S.H."/>
            <person name="Heuer A."/>
            <person name="Rast P."/>
            <person name="Oberbeckmann S."/>
            <person name="Bunk B."/>
            <person name="Jeske O."/>
            <person name="Meyerdierks A."/>
            <person name="Storesund J.E."/>
            <person name="Kallscheuer N."/>
            <person name="Luecker S."/>
            <person name="Lage O.M."/>
            <person name="Pohl T."/>
            <person name="Merkel B.J."/>
            <person name="Hornburger P."/>
            <person name="Mueller R.-W."/>
            <person name="Bruemmer F."/>
            <person name="Labrenz M."/>
            <person name="Spormann A.M."/>
            <person name="Op Den Camp H."/>
            <person name="Overmann J."/>
            <person name="Amann R."/>
            <person name="Jetten M.S.M."/>
            <person name="Mascher T."/>
            <person name="Medema M.H."/>
            <person name="Devos D.P."/>
            <person name="Kaster A.-K."/>
            <person name="Ovreas L."/>
            <person name="Rohde M."/>
            <person name="Galperin M.Y."/>
            <person name="Jogler C."/>
        </authorList>
    </citation>
    <scope>NUCLEOTIDE SEQUENCE [LARGE SCALE GENOMIC DNA]</scope>
    <source>
        <strain evidence="3 4">CA85</strain>
    </source>
</reference>
<comment type="similarity">
    <text evidence="1">Belongs to the UPF0301 (AlgH) family.</text>
</comment>
<dbReference type="Proteomes" id="UP000318053">
    <property type="component" value="Unassembled WGS sequence"/>
</dbReference>
<dbReference type="PANTHER" id="PTHR30327:SF1">
    <property type="entry name" value="UPF0301 PROTEIN YQGE"/>
    <property type="match status" value="1"/>
</dbReference>